<keyword evidence="2" id="KW-1185">Reference proteome</keyword>
<dbReference type="Proteomes" id="UP000714275">
    <property type="component" value="Unassembled WGS sequence"/>
</dbReference>
<proteinExistence type="predicted"/>
<accession>A0A9P6ZJ58</accession>
<dbReference type="AlphaFoldDB" id="A0A9P6ZJ58"/>
<feature type="non-terminal residue" evidence="1">
    <location>
        <position position="1"/>
    </location>
</feature>
<feature type="non-terminal residue" evidence="1">
    <location>
        <position position="109"/>
    </location>
</feature>
<dbReference type="EMBL" id="JABBWD010000078">
    <property type="protein sequence ID" value="KAG1768577.1"/>
    <property type="molecule type" value="Genomic_DNA"/>
</dbReference>
<name>A0A9P6ZJ58_9AGAM</name>
<comment type="caution">
    <text evidence="1">The sequence shown here is derived from an EMBL/GenBank/DDBJ whole genome shotgun (WGS) entry which is preliminary data.</text>
</comment>
<dbReference type="OrthoDB" id="2681818at2759"/>
<protein>
    <submittedName>
        <fullName evidence="1">Uncharacterized protein</fullName>
    </submittedName>
</protein>
<evidence type="ECO:0000313" key="2">
    <source>
        <dbReference type="Proteomes" id="UP000714275"/>
    </source>
</evidence>
<sequence length="109" mass="11923">YQPPPAQAFTADELTLKCDRVNRETCVQALVEHPLGAIVEYPETGACEGFSIAHIFNVDPDPDHFINTKLNFQYSLGDGHGGRKNVQCYLLKGVTGKPVLCAKLTTSCK</sequence>
<gene>
    <name evidence="1" type="ORF">EV702DRAFT_947013</name>
</gene>
<reference evidence="1" key="1">
    <citation type="journal article" date="2020" name="New Phytol.">
        <title>Comparative genomics reveals dynamic genome evolution in host specialist ectomycorrhizal fungi.</title>
        <authorList>
            <person name="Lofgren L.A."/>
            <person name="Nguyen N.H."/>
            <person name="Vilgalys R."/>
            <person name="Ruytinx J."/>
            <person name="Liao H.L."/>
            <person name="Branco S."/>
            <person name="Kuo A."/>
            <person name="LaButti K."/>
            <person name="Lipzen A."/>
            <person name="Andreopoulos W."/>
            <person name="Pangilinan J."/>
            <person name="Riley R."/>
            <person name="Hundley H."/>
            <person name="Na H."/>
            <person name="Barry K."/>
            <person name="Grigoriev I.V."/>
            <person name="Stajich J.E."/>
            <person name="Kennedy P.G."/>
        </authorList>
    </citation>
    <scope>NUCLEOTIDE SEQUENCE</scope>
    <source>
        <strain evidence="1">DOB743</strain>
    </source>
</reference>
<organism evidence="1 2">
    <name type="scientific">Suillus placidus</name>
    <dbReference type="NCBI Taxonomy" id="48579"/>
    <lineage>
        <taxon>Eukaryota</taxon>
        <taxon>Fungi</taxon>
        <taxon>Dikarya</taxon>
        <taxon>Basidiomycota</taxon>
        <taxon>Agaricomycotina</taxon>
        <taxon>Agaricomycetes</taxon>
        <taxon>Agaricomycetidae</taxon>
        <taxon>Boletales</taxon>
        <taxon>Suillineae</taxon>
        <taxon>Suillaceae</taxon>
        <taxon>Suillus</taxon>
    </lineage>
</organism>
<evidence type="ECO:0000313" key="1">
    <source>
        <dbReference type="EMBL" id="KAG1768577.1"/>
    </source>
</evidence>